<evidence type="ECO:0000256" key="4">
    <source>
        <dbReference type="ARBA" id="ARBA00023015"/>
    </source>
</evidence>
<name>A0A3M6QXC1_9BURK</name>
<feature type="region of interest" description="Disordered" evidence="9">
    <location>
        <begin position="1"/>
        <end position="42"/>
    </location>
</feature>
<evidence type="ECO:0000256" key="9">
    <source>
        <dbReference type="SAM" id="MobiDB-lite"/>
    </source>
</evidence>
<dbReference type="GO" id="GO:1900376">
    <property type="term" value="P:regulation of secondary metabolite biosynthetic process"/>
    <property type="evidence" value="ECO:0007669"/>
    <property type="project" value="TreeGrafter"/>
</dbReference>
<sequence length="168" mass="18593">MSHRHHDHAGPCGHVHDASSSHAQTAAGDAEPRLTGERSTRQRAAIRAALTAEARPMSPPEILQFAQQHVPRLGIATVYRNLKAMVEAGELSPVPLPGDRLYYELADKAQHHHHHFRCEVCERVFDVEGCDDTFNALLPKGFVLHAHDLTLYGLCADCSRSKPKRARA</sequence>
<evidence type="ECO:0000256" key="6">
    <source>
        <dbReference type="ARBA" id="ARBA00023163"/>
    </source>
</evidence>
<keyword evidence="3 7" id="KW-0862">Zinc</keyword>
<dbReference type="InterPro" id="IPR043135">
    <property type="entry name" value="Fur_C"/>
</dbReference>
<organism evidence="10 11">
    <name type="scientific">Corticibacter populi</name>
    <dbReference type="NCBI Taxonomy" id="1550736"/>
    <lineage>
        <taxon>Bacteria</taxon>
        <taxon>Pseudomonadati</taxon>
        <taxon>Pseudomonadota</taxon>
        <taxon>Betaproteobacteria</taxon>
        <taxon>Burkholderiales</taxon>
        <taxon>Comamonadaceae</taxon>
        <taxon>Corticibacter</taxon>
    </lineage>
</organism>
<feature type="binding site" evidence="7">
    <location>
        <position position="121"/>
    </location>
    <ligand>
        <name>Zn(2+)</name>
        <dbReference type="ChEBI" id="CHEBI:29105"/>
    </ligand>
</feature>
<evidence type="ECO:0000256" key="7">
    <source>
        <dbReference type="PIRSR" id="PIRSR602481-1"/>
    </source>
</evidence>
<dbReference type="AlphaFoldDB" id="A0A3M6QXC1"/>
<evidence type="ECO:0000313" key="10">
    <source>
        <dbReference type="EMBL" id="RMX07643.1"/>
    </source>
</evidence>
<dbReference type="CDD" id="cd07153">
    <property type="entry name" value="Fur_like"/>
    <property type="match status" value="1"/>
</dbReference>
<dbReference type="InterPro" id="IPR002481">
    <property type="entry name" value="FUR"/>
</dbReference>
<evidence type="ECO:0000256" key="8">
    <source>
        <dbReference type="PIRSR" id="PIRSR602481-2"/>
    </source>
</evidence>
<accession>A0A3M6QXC1</accession>
<dbReference type="PANTHER" id="PTHR33202">
    <property type="entry name" value="ZINC UPTAKE REGULATION PROTEIN"/>
    <property type="match status" value="1"/>
</dbReference>
<evidence type="ECO:0000256" key="3">
    <source>
        <dbReference type="ARBA" id="ARBA00022833"/>
    </source>
</evidence>
<reference evidence="10 11" key="1">
    <citation type="submission" date="2018-10" db="EMBL/GenBank/DDBJ databases">
        <title>Draft genome of Cortibacter populi DSM10536.</title>
        <authorList>
            <person name="Bernier A.-M."/>
            <person name="Bernard K."/>
        </authorList>
    </citation>
    <scope>NUCLEOTIDE SEQUENCE [LARGE SCALE GENOMIC DNA]</scope>
    <source>
        <strain evidence="10 11">DSM 105136</strain>
    </source>
</reference>
<dbReference type="GO" id="GO:0008270">
    <property type="term" value="F:zinc ion binding"/>
    <property type="evidence" value="ECO:0007669"/>
    <property type="project" value="TreeGrafter"/>
</dbReference>
<dbReference type="GO" id="GO:0000976">
    <property type="term" value="F:transcription cis-regulatory region binding"/>
    <property type="evidence" value="ECO:0007669"/>
    <property type="project" value="TreeGrafter"/>
</dbReference>
<feature type="binding site" evidence="7">
    <location>
        <position position="118"/>
    </location>
    <ligand>
        <name>Zn(2+)</name>
        <dbReference type="ChEBI" id="CHEBI:29105"/>
    </ligand>
</feature>
<dbReference type="GO" id="GO:0045892">
    <property type="term" value="P:negative regulation of DNA-templated transcription"/>
    <property type="evidence" value="ECO:0007669"/>
    <property type="project" value="TreeGrafter"/>
</dbReference>
<protein>
    <submittedName>
        <fullName evidence="10">Transcriptional repressor</fullName>
    </submittedName>
</protein>
<dbReference type="Proteomes" id="UP000278006">
    <property type="component" value="Unassembled WGS sequence"/>
</dbReference>
<dbReference type="InterPro" id="IPR036388">
    <property type="entry name" value="WH-like_DNA-bd_sf"/>
</dbReference>
<dbReference type="OrthoDB" id="8659436at2"/>
<dbReference type="InterPro" id="IPR036390">
    <property type="entry name" value="WH_DNA-bd_sf"/>
</dbReference>
<dbReference type="EMBL" id="RDQO01000001">
    <property type="protein sequence ID" value="RMX07643.1"/>
    <property type="molecule type" value="Genomic_DNA"/>
</dbReference>
<dbReference type="Pfam" id="PF01475">
    <property type="entry name" value="FUR"/>
    <property type="match status" value="1"/>
</dbReference>
<dbReference type="PANTHER" id="PTHR33202:SF22">
    <property type="entry name" value="HYDROGEN PEROXIDE SENSITIVE REPRESSOR"/>
    <property type="match status" value="1"/>
</dbReference>
<dbReference type="SUPFAM" id="SSF46785">
    <property type="entry name" value="Winged helix' DNA-binding domain"/>
    <property type="match status" value="1"/>
</dbReference>
<evidence type="ECO:0000256" key="1">
    <source>
        <dbReference type="ARBA" id="ARBA00007957"/>
    </source>
</evidence>
<comment type="similarity">
    <text evidence="1">Belongs to the Fur family.</text>
</comment>
<feature type="binding site" evidence="8">
    <location>
        <position position="147"/>
    </location>
    <ligand>
        <name>Fe cation</name>
        <dbReference type="ChEBI" id="CHEBI:24875"/>
    </ligand>
</feature>
<dbReference type="GO" id="GO:0003700">
    <property type="term" value="F:DNA-binding transcription factor activity"/>
    <property type="evidence" value="ECO:0007669"/>
    <property type="project" value="InterPro"/>
</dbReference>
<feature type="binding site" evidence="8">
    <location>
        <position position="112"/>
    </location>
    <ligand>
        <name>Fe cation</name>
        <dbReference type="ChEBI" id="CHEBI:24875"/>
    </ligand>
</feature>
<keyword evidence="4" id="KW-0805">Transcription regulation</keyword>
<feature type="compositionally biased region" description="Basic and acidic residues" evidence="9">
    <location>
        <begin position="30"/>
        <end position="40"/>
    </location>
</feature>
<gene>
    <name evidence="10" type="ORF">D8I35_00385</name>
</gene>
<evidence type="ECO:0000256" key="5">
    <source>
        <dbReference type="ARBA" id="ARBA00023125"/>
    </source>
</evidence>
<comment type="cofactor">
    <cofactor evidence="7">
        <name>Zn(2+)</name>
        <dbReference type="ChEBI" id="CHEBI:29105"/>
    </cofactor>
    <text evidence="7">Binds 1 zinc ion per subunit.</text>
</comment>
<dbReference type="Gene3D" id="3.30.1490.190">
    <property type="match status" value="1"/>
</dbReference>
<keyword evidence="11" id="KW-1185">Reference proteome</keyword>
<dbReference type="RefSeq" id="WP_122225764.1">
    <property type="nucleotide sequence ID" value="NZ_RDQO01000001.1"/>
</dbReference>
<feature type="binding site" evidence="7">
    <location>
        <position position="155"/>
    </location>
    <ligand>
        <name>Zn(2+)</name>
        <dbReference type="ChEBI" id="CHEBI:29105"/>
    </ligand>
</feature>
<evidence type="ECO:0000313" key="11">
    <source>
        <dbReference type="Proteomes" id="UP000278006"/>
    </source>
</evidence>
<evidence type="ECO:0000256" key="2">
    <source>
        <dbReference type="ARBA" id="ARBA00022491"/>
    </source>
</evidence>
<comment type="cofactor">
    <cofactor evidence="8">
        <name>Mn(2+)</name>
        <dbReference type="ChEBI" id="CHEBI:29035"/>
    </cofactor>
    <cofactor evidence="8">
        <name>Fe(2+)</name>
        <dbReference type="ChEBI" id="CHEBI:29033"/>
    </cofactor>
    <text evidence="8">Binds 1 Mn(2+) or Fe(2+) ion per subunit.</text>
</comment>
<proteinExistence type="inferred from homology"/>
<keyword evidence="8" id="KW-0408">Iron</keyword>
<dbReference type="Gene3D" id="1.10.10.10">
    <property type="entry name" value="Winged helix-like DNA-binding domain superfamily/Winged helix DNA-binding domain"/>
    <property type="match status" value="1"/>
</dbReference>
<keyword evidence="2" id="KW-0678">Repressor</keyword>
<keyword evidence="6" id="KW-0804">Transcription</keyword>
<feature type="binding site" evidence="7">
    <location>
        <position position="158"/>
    </location>
    <ligand>
        <name>Zn(2+)</name>
        <dbReference type="ChEBI" id="CHEBI:29105"/>
    </ligand>
</feature>
<keyword evidence="5" id="KW-0238">DNA-binding</keyword>
<comment type="caution">
    <text evidence="10">The sequence shown here is derived from an EMBL/GenBank/DDBJ whole genome shotgun (WGS) entry which is preliminary data.</text>
</comment>
<keyword evidence="7" id="KW-0479">Metal-binding</keyword>